<sequence>MLLLLTTCVLAGVITIIVKCSLWRKKCSQLLAGEKPGFFDILGDLKEFILYDNTPDKYFSKLNYLEVLKRRTEKYRKQKLFCLWITYMPFVCLVKAEAVKELLIEKRMLEKSLLYKWFKPILGYGLITSSVAKWKPRKKLLVPCFHLDVLRGFLPVFNEQSRELVEYFQKETTKDFSYIETPITLTTLDIICETMFGVKVGALGNDTSEYVQSVRRVLEIFMLRMSKIWLWPDFIFKFTKLGREMNDGLRMLHNFTRNIIQEKKKRFLRGEKDQNDGKRKALLDMLLQRHIEADELDEEDIGEEVDTFALAGHETVSTTIIWALYLIGLNTEIQARIHEELDRVFGENSERPVSEEDLSQLQYLECVLKETNRLCPAVPLFGRNIPETTEICGQTLPKETSCLVLTYFLHRDEEVFPDPERFDPDRFSPENCPKIPEFAYVPFGAGPRNCIGQRFALMEMKTLVSSILRNFTIESLDPRDKIHSFISITLRPSAPIRIKIRPRKKQKSC</sequence>
<evidence type="ECO:0000256" key="6">
    <source>
        <dbReference type="ARBA" id="ARBA00023004"/>
    </source>
</evidence>
<evidence type="ECO:0000256" key="2">
    <source>
        <dbReference type="ARBA" id="ARBA00004586"/>
    </source>
</evidence>
<proteinExistence type="inferred from homology"/>
<keyword evidence="7 10" id="KW-0503">Monooxygenase</keyword>
<dbReference type="Pfam" id="PF00067">
    <property type="entry name" value="p450"/>
    <property type="match status" value="1"/>
</dbReference>
<evidence type="ECO:0000256" key="8">
    <source>
        <dbReference type="ARBA" id="ARBA00023136"/>
    </source>
</evidence>
<dbReference type="Proteomes" id="UP001497382">
    <property type="component" value="Unassembled WGS sequence"/>
</dbReference>
<dbReference type="GO" id="GO:0005789">
    <property type="term" value="C:endoplasmic reticulum membrane"/>
    <property type="evidence" value="ECO:0007669"/>
    <property type="project" value="UniProtKB-SubCell"/>
</dbReference>
<dbReference type="InterPro" id="IPR036396">
    <property type="entry name" value="Cyt_P450_sf"/>
</dbReference>
<dbReference type="GO" id="GO:0004497">
    <property type="term" value="F:monooxygenase activity"/>
    <property type="evidence" value="ECO:0007669"/>
    <property type="project" value="UniProtKB-KW"/>
</dbReference>
<dbReference type="EMBL" id="CAXIEN010000094">
    <property type="protein sequence ID" value="CAL1276481.1"/>
    <property type="molecule type" value="Genomic_DNA"/>
</dbReference>
<dbReference type="PROSITE" id="PS00086">
    <property type="entry name" value="CYTOCHROME_P450"/>
    <property type="match status" value="1"/>
</dbReference>
<evidence type="ECO:0000256" key="1">
    <source>
        <dbReference type="ARBA" id="ARBA00001971"/>
    </source>
</evidence>
<dbReference type="InterPro" id="IPR001128">
    <property type="entry name" value="Cyt_P450"/>
</dbReference>
<reference evidence="11 12" key="1">
    <citation type="submission" date="2024-04" db="EMBL/GenBank/DDBJ databases">
        <authorList>
            <person name="Rising A."/>
            <person name="Reimegard J."/>
            <person name="Sonavane S."/>
            <person name="Akerstrom W."/>
            <person name="Nylinder S."/>
            <person name="Hedman E."/>
            <person name="Kallberg Y."/>
        </authorList>
    </citation>
    <scope>NUCLEOTIDE SEQUENCE [LARGE SCALE GENOMIC DNA]</scope>
</reference>
<evidence type="ECO:0000256" key="3">
    <source>
        <dbReference type="ARBA" id="ARBA00010617"/>
    </source>
</evidence>
<organism evidence="11 12">
    <name type="scientific">Larinioides sclopetarius</name>
    <dbReference type="NCBI Taxonomy" id="280406"/>
    <lineage>
        <taxon>Eukaryota</taxon>
        <taxon>Metazoa</taxon>
        <taxon>Ecdysozoa</taxon>
        <taxon>Arthropoda</taxon>
        <taxon>Chelicerata</taxon>
        <taxon>Arachnida</taxon>
        <taxon>Araneae</taxon>
        <taxon>Araneomorphae</taxon>
        <taxon>Entelegynae</taxon>
        <taxon>Araneoidea</taxon>
        <taxon>Araneidae</taxon>
        <taxon>Larinioides</taxon>
    </lineage>
</organism>
<keyword evidence="9 10" id="KW-0479">Metal-binding</keyword>
<evidence type="ECO:0000313" key="11">
    <source>
        <dbReference type="EMBL" id="CAL1276481.1"/>
    </source>
</evidence>
<accession>A0AAV1ZX92</accession>
<keyword evidence="5" id="KW-0256">Endoplasmic reticulum</keyword>
<protein>
    <recommendedName>
        <fullName evidence="13">Cytochrome P450</fullName>
    </recommendedName>
</protein>
<dbReference type="PANTHER" id="PTHR24291">
    <property type="entry name" value="CYTOCHROME P450 FAMILY 4"/>
    <property type="match status" value="1"/>
</dbReference>
<evidence type="ECO:0000256" key="10">
    <source>
        <dbReference type="RuleBase" id="RU000461"/>
    </source>
</evidence>
<comment type="subcellular location">
    <subcellularLocation>
        <location evidence="2">Endoplasmic reticulum membrane</location>
    </subcellularLocation>
</comment>
<keyword evidence="8" id="KW-0472">Membrane</keyword>
<evidence type="ECO:0000256" key="5">
    <source>
        <dbReference type="ARBA" id="ARBA00022824"/>
    </source>
</evidence>
<comment type="caution">
    <text evidence="11">The sequence shown here is derived from an EMBL/GenBank/DDBJ whole genome shotgun (WGS) entry which is preliminary data.</text>
</comment>
<evidence type="ECO:0000256" key="4">
    <source>
        <dbReference type="ARBA" id="ARBA00022617"/>
    </source>
</evidence>
<dbReference type="GO" id="GO:0020037">
    <property type="term" value="F:heme binding"/>
    <property type="evidence" value="ECO:0007669"/>
    <property type="project" value="InterPro"/>
</dbReference>
<dbReference type="PRINTS" id="PR00463">
    <property type="entry name" value="EP450I"/>
</dbReference>
<feature type="binding site" description="axial binding residue" evidence="9">
    <location>
        <position position="450"/>
    </location>
    <ligand>
        <name>heme</name>
        <dbReference type="ChEBI" id="CHEBI:30413"/>
    </ligand>
    <ligandPart>
        <name>Fe</name>
        <dbReference type="ChEBI" id="CHEBI:18248"/>
    </ligandPart>
</feature>
<keyword evidence="4 9" id="KW-0349">Heme</keyword>
<dbReference type="SUPFAM" id="SSF48264">
    <property type="entry name" value="Cytochrome P450"/>
    <property type="match status" value="1"/>
</dbReference>
<evidence type="ECO:0008006" key="13">
    <source>
        <dbReference type="Google" id="ProtNLM"/>
    </source>
</evidence>
<keyword evidence="12" id="KW-1185">Reference proteome</keyword>
<dbReference type="PRINTS" id="PR00385">
    <property type="entry name" value="P450"/>
</dbReference>
<dbReference type="CDD" id="cd20628">
    <property type="entry name" value="CYP4"/>
    <property type="match status" value="1"/>
</dbReference>
<dbReference type="InterPro" id="IPR002401">
    <property type="entry name" value="Cyt_P450_E_grp-I"/>
</dbReference>
<comment type="similarity">
    <text evidence="3 10">Belongs to the cytochrome P450 family.</text>
</comment>
<dbReference type="Gene3D" id="1.10.630.10">
    <property type="entry name" value="Cytochrome P450"/>
    <property type="match status" value="1"/>
</dbReference>
<gene>
    <name evidence="11" type="ORF">LARSCL_LOCUS8673</name>
</gene>
<keyword evidence="6 9" id="KW-0408">Iron</keyword>
<evidence type="ECO:0000256" key="7">
    <source>
        <dbReference type="ARBA" id="ARBA00023033"/>
    </source>
</evidence>
<dbReference type="InterPro" id="IPR050196">
    <property type="entry name" value="Cytochrome_P450_Monoox"/>
</dbReference>
<dbReference type="InterPro" id="IPR017972">
    <property type="entry name" value="Cyt_P450_CS"/>
</dbReference>
<evidence type="ECO:0000313" key="12">
    <source>
        <dbReference type="Proteomes" id="UP001497382"/>
    </source>
</evidence>
<name>A0AAV1ZX92_9ARAC</name>
<dbReference type="PANTHER" id="PTHR24291:SF189">
    <property type="entry name" value="CYTOCHROME P450 4C3-RELATED"/>
    <property type="match status" value="1"/>
</dbReference>
<dbReference type="GO" id="GO:0005506">
    <property type="term" value="F:iron ion binding"/>
    <property type="evidence" value="ECO:0007669"/>
    <property type="project" value="InterPro"/>
</dbReference>
<evidence type="ECO:0000256" key="9">
    <source>
        <dbReference type="PIRSR" id="PIRSR602401-1"/>
    </source>
</evidence>
<dbReference type="AlphaFoldDB" id="A0AAV1ZX92"/>
<keyword evidence="10" id="KW-0560">Oxidoreductase</keyword>
<dbReference type="GO" id="GO:0016705">
    <property type="term" value="F:oxidoreductase activity, acting on paired donors, with incorporation or reduction of molecular oxygen"/>
    <property type="evidence" value="ECO:0007669"/>
    <property type="project" value="InterPro"/>
</dbReference>
<comment type="cofactor">
    <cofactor evidence="1 9">
        <name>heme</name>
        <dbReference type="ChEBI" id="CHEBI:30413"/>
    </cofactor>
</comment>